<dbReference type="InterPro" id="IPR012337">
    <property type="entry name" value="RNaseH-like_sf"/>
</dbReference>
<dbReference type="AlphaFoldDB" id="A0A6A3CR31"/>
<dbReference type="PANTHER" id="PTHR11439:SF467">
    <property type="entry name" value="INTEGRASE CATALYTIC DOMAIN-CONTAINING PROTEIN"/>
    <property type="match status" value="1"/>
</dbReference>
<evidence type="ECO:0000256" key="1">
    <source>
        <dbReference type="PROSITE-ProRule" id="PRU00023"/>
    </source>
</evidence>
<keyword evidence="1" id="KW-0040">ANK repeat</keyword>
<dbReference type="Proteomes" id="UP000436088">
    <property type="component" value="Unassembled WGS sequence"/>
</dbReference>
<dbReference type="PROSITE" id="PS50297">
    <property type="entry name" value="ANK_REP_REGION"/>
    <property type="match status" value="1"/>
</dbReference>
<dbReference type="PROSITE" id="PS50088">
    <property type="entry name" value="ANK_REPEAT"/>
    <property type="match status" value="1"/>
</dbReference>
<dbReference type="Pfam" id="PF13976">
    <property type="entry name" value="gag_pre-integrs"/>
    <property type="match status" value="1"/>
</dbReference>
<accession>A0A6A3CR31</accession>
<dbReference type="SUPFAM" id="SSF53098">
    <property type="entry name" value="Ribonuclease H-like"/>
    <property type="match status" value="1"/>
</dbReference>
<dbReference type="SUPFAM" id="SSF48403">
    <property type="entry name" value="Ankyrin repeat"/>
    <property type="match status" value="1"/>
</dbReference>
<dbReference type="Gene3D" id="1.25.40.20">
    <property type="entry name" value="Ankyrin repeat-containing domain"/>
    <property type="match status" value="1"/>
</dbReference>
<organism evidence="4 5">
    <name type="scientific">Hibiscus syriacus</name>
    <name type="common">Rose of Sharon</name>
    <dbReference type="NCBI Taxonomy" id="106335"/>
    <lineage>
        <taxon>Eukaryota</taxon>
        <taxon>Viridiplantae</taxon>
        <taxon>Streptophyta</taxon>
        <taxon>Embryophyta</taxon>
        <taxon>Tracheophyta</taxon>
        <taxon>Spermatophyta</taxon>
        <taxon>Magnoliopsida</taxon>
        <taxon>eudicotyledons</taxon>
        <taxon>Gunneridae</taxon>
        <taxon>Pentapetalae</taxon>
        <taxon>rosids</taxon>
        <taxon>malvids</taxon>
        <taxon>Malvales</taxon>
        <taxon>Malvaceae</taxon>
        <taxon>Malvoideae</taxon>
        <taxon>Hibiscus</taxon>
    </lineage>
</organism>
<protein>
    <submittedName>
        <fullName evidence="4">E3 ubiquitin-protein ligase XBAT35</fullName>
    </submittedName>
</protein>
<dbReference type="Pfam" id="PF12796">
    <property type="entry name" value="Ank_2"/>
    <property type="match status" value="1"/>
</dbReference>
<dbReference type="InterPro" id="IPR002110">
    <property type="entry name" value="Ankyrin_rpt"/>
</dbReference>
<reference evidence="4" key="1">
    <citation type="submission" date="2019-09" db="EMBL/GenBank/DDBJ databases">
        <title>Draft genome information of white flower Hibiscus syriacus.</title>
        <authorList>
            <person name="Kim Y.-M."/>
        </authorList>
    </citation>
    <scope>NUCLEOTIDE SEQUENCE [LARGE SCALE GENOMIC DNA]</scope>
    <source>
        <strain evidence="4">YM2019G1</strain>
    </source>
</reference>
<dbReference type="PANTHER" id="PTHR11439">
    <property type="entry name" value="GAG-POL-RELATED RETROTRANSPOSON"/>
    <property type="match status" value="1"/>
</dbReference>
<feature type="repeat" description="ANK" evidence="1">
    <location>
        <begin position="929"/>
        <end position="961"/>
    </location>
</feature>
<proteinExistence type="predicted"/>
<name>A0A6A3CR31_HIBSY</name>
<feature type="domain" description="GAG-pre-integrase" evidence="3">
    <location>
        <begin position="297"/>
        <end position="366"/>
    </location>
</feature>
<dbReference type="CDD" id="cd09272">
    <property type="entry name" value="RNase_HI_RT_Ty1"/>
    <property type="match status" value="1"/>
</dbReference>
<sequence>MLFGEVLSSSSRIKMFTNKKINVELDEMNFMLWKHQVLLIVRSHRLERLLTGALKPPPELVADENGAMIPNEDYEDFVAQDSALASCLEHCVTIICYEIIDNSYEFALQTAVSQESIVPTVGQIVSILKGLPREYQTFMALAGFAAQEEVILENVNIARGFESTKDGSHSYSQYHRSHQPTNSGGRSSGRTGRGRGRFSRSQSGKEGTSRDHVSSGPVQDEWVVDLGATHHVTPKSGNITHRVERGGPGKLMVDDVLSLHNLLSVSKFSRDNRVYFEFHAHGCCVRDVLLRGRVEGGLYVFSGDPGSGAGRSAAAHLVVVANSFSLWHRRLGHAMYSTVANVCKTLDVMLSKDMNNMCEACCISKSHKLPFVGSTTVYNKPFQLVFTDIWGPAHVMSNDRSQVVAVFKQFQKMVLTQFGMPVKVVQSDWGVLLAQAAMPLRLWYYVTVTAVYIINRLPTKVLDRVSPLEKLWGKKPEYELMRVFGWYSPQHKGYMCLATEEEFIYRAGGAAVGVEPVTYSLREDLAHEEMTEVAEDEFSSLNVDIDQHNATDDQHNAIDDQHNACDGGNVHQANEDSSVHGSVDLEARNAVETISNHHPMLMRSKCGVFKPKVYSVTYDTMKPVNVHEALQSPHWKNVVHIELKALKANDTWSLVPLPEGWSVVGWPSSCIRLMLTTPSCMETYIKIYSCNNHLDLSKGLLMVPCELDAQIEEVVKLLSDEFALKDLGELSYFLGIETKMHNAEVVSTPMLVTSRLAQDDGELLSDAYEYRSIVGALLYAFHIRPGISFSVNKVTQYMHAPRHEHFVVVKRILRYLVGTLNHGLVIAPAVTCMHVVAFVDANIDDRKSITGNCIFVGDNLVMWSLKKQKSVSRSTMEAEYRSVTDATAEIKWVSALLADMGVDRKAVGKVAATSRVLRVSFRFWKQGRHGGTPLHHAAKRGLLNTVKLLLSHGANPLAMNDDCQTPLDVAREKGNINVVRAIEEHICLFSGWMREFYGPGFIEIFVPQLVSRKVWVVVLPTGSRNHTTPLKLGLAIYSSLEDTLITEVEPYIHFNINPSGMQPVLTTTYLLAFPSIVAR</sequence>
<dbReference type="InterPro" id="IPR025724">
    <property type="entry name" value="GAG-pre-integrase_dom"/>
</dbReference>
<evidence type="ECO:0000256" key="2">
    <source>
        <dbReference type="SAM" id="MobiDB-lite"/>
    </source>
</evidence>
<keyword evidence="5" id="KW-1185">Reference proteome</keyword>
<gene>
    <name evidence="4" type="ORF">F3Y22_tig00002840pilonHSYRG00198</name>
</gene>
<dbReference type="EMBL" id="VEPZ02000196">
    <property type="protein sequence ID" value="KAE8731097.1"/>
    <property type="molecule type" value="Genomic_DNA"/>
</dbReference>
<feature type="region of interest" description="Disordered" evidence="2">
    <location>
        <begin position="166"/>
        <end position="216"/>
    </location>
</feature>
<evidence type="ECO:0000313" key="4">
    <source>
        <dbReference type="EMBL" id="KAE8731097.1"/>
    </source>
</evidence>
<comment type="caution">
    <text evidence="4">The sequence shown here is derived from an EMBL/GenBank/DDBJ whole genome shotgun (WGS) entry which is preliminary data.</text>
</comment>
<evidence type="ECO:0000313" key="5">
    <source>
        <dbReference type="Proteomes" id="UP000436088"/>
    </source>
</evidence>
<dbReference type="SMART" id="SM00248">
    <property type="entry name" value="ANK"/>
    <property type="match status" value="2"/>
</dbReference>
<dbReference type="InterPro" id="IPR036770">
    <property type="entry name" value="Ankyrin_rpt-contain_sf"/>
</dbReference>
<evidence type="ECO:0000259" key="3">
    <source>
        <dbReference type="Pfam" id="PF13976"/>
    </source>
</evidence>